<evidence type="ECO:0000256" key="1">
    <source>
        <dbReference type="SAM" id="MobiDB-lite"/>
    </source>
</evidence>
<feature type="compositionally biased region" description="Basic and acidic residues" evidence="1">
    <location>
        <begin position="57"/>
        <end position="70"/>
    </location>
</feature>
<protein>
    <submittedName>
        <fullName evidence="2">Uncharacterized protein</fullName>
    </submittedName>
</protein>
<name>E0XXH0_9PROT</name>
<dbReference type="AlphaFoldDB" id="E0XXH0"/>
<accession>E0XXH0</accession>
<sequence>MDLSAWTLALGPGFNGRGSGFRQDINTSIYNRLSATPAKAEHDTLPKSGNERGNNSENKKAASDMRRLEH</sequence>
<evidence type="ECO:0000313" key="2">
    <source>
        <dbReference type="EMBL" id="ADI19111.1"/>
    </source>
</evidence>
<feature type="region of interest" description="Disordered" evidence="1">
    <location>
        <begin position="33"/>
        <end position="70"/>
    </location>
</feature>
<organism evidence="2">
    <name type="scientific">uncultured alpha proteobacterium HF0070_34A12</name>
    <dbReference type="NCBI Taxonomy" id="710806"/>
    <lineage>
        <taxon>Bacteria</taxon>
        <taxon>Pseudomonadati</taxon>
        <taxon>Pseudomonadota</taxon>
        <taxon>Alphaproteobacteria</taxon>
        <taxon>environmental samples</taxon>
    </lineage>
</organism>
<proteinExistence type="predicted"/>
<reference evidence="2" key="1">
    <citation type="journal article" date="2011" name="Environ. Microbiol.">
        <title>Time-series analyses of Monterey Bay coastal microbial picoplankton using a 'genome proxy' microarray.</title>
        <authorList>
            <person name="Rich V.I."/>
            <person name="Pham V.D."/>
            <person name="Eppley J."/>
            <person name="Shi Y."/>
            <person name="DeLong E.F."/>
        </authorList>
    </citation>
    <scope>NUCLEOTIDE SEQUENCE</scope>
</reference>
<dbReference type="EMBL" id="GU474910">
    <property type="protein sequence ID" value="ADI19111.1"/>
    <property type="molecule type" value="Genomic_DNA"/>
</dbReference>